<organism evidence="3 4">
    <name type="scientific">Petrolisthes cinctipes</name>
    <name type="common">Flat porcelain crab</name>
    <dbReference type="NCBI Taxonomy" id="88211"/>
    <lineage>
        <taxon>Eukaryota</taxon>
        <taxon>Metazoa</taxon>
        <taxon>Ecdysozoa</taxon>
        <taxon>Arthropoda</taxon>
        <taxon>Crustacea</taxon>
        <taxon>Multicrustacea</taxon>
        <taxon>Malacostraca</taxon>
        <taxon>Eumalacostraca</taxon>
        <taxon>Eucarida</taxon>
        <taxon>Decapoda</taxon>
        <taxon>Pleocyemata</taxon>
        <taxon>Anomura</taxon>
        <taxon>Galatheoidea</taxon>
        <taxon>Porcellanidae</taxon>
        <taxon>Petrolisthes</taxon>
    </lineage>
</organism>
<sequence length="204" mass="22599">MITKNTVQIRETPCTVDQITCNPEDIPCSLDHECNDIFPHLDLAVALSVDTTLQPEPICLGFLGSRCVNDSCTHNRSHCGNSYCSCDNGGIFYELSYCAFPSIGYQAALQMAIFICIIIALCFIAASVYSVILSRRRLTRIPETMIRQRRPNGDENDNNNNEATSQGPAEDIPPTYDDVVDKLPSYQDAVEMSSQYASITLVED</sequence>
<dbReference type="Proteomes" id="UP001286313">
    <property type="component" value="Unassembled WGS sequence"/>
</dbReference>
<proteinExistence type="predicted"/>
<keyword evidence="4" id="KW-1185">Reference proteome</keyword>
<feature type="region of interest" description="Disordered" evidence="1">
    <location>
        <begin position="144"/>
        <end position="180"/>
    </location>
</feature>
<evidence type="ECO:0000313" key="4">
    <source>
        <dbReference type="Proteomes" id="UP001286313"/>
    </source>
</evidence>
<keyword evidence="2" id="KW-0812">Transmembrane</keyword>
<keyword evidence="2" id="KW-1133">Transmembrane helix</keyword>
<reference evidence="3" key="1">
    <citation type="submission" date="2023-10" db="EMBL/GenBank/DDBJ databases">
        <title>Genome assemblies of two species of porcelain crab, Petrolisthes cinctipes and Petrolisthes manimaculis (Anomura: Porcellanidae).</title>
        <authorList>
            <person name="Angst P."/>
        </authorList>
    </citation>
    <scope>NUCLEOTIDE SEQUENCE</scope>
    <source>
        <strain evidence="3">PB745_01</strain>
        <tissue evidence="3">Gill</tissue>
    </source>
</reference>
<dbReference type="AlphaFoldDB" id="A0AAE1GAA7"/>
<evidence type="ECO:0000256" key="1">
    <source>
        <dbReference type="SAM" id="MobiDB-lite"/>
    </source>
</evidence>
<protein>
    <submittedName>
        <fullName evidence="3">Uncharacterized protein</fullName>
    </submittedName>
</protein>
<feature type="transmembrane region" description="Helical" evidence="2">
    <location>
        <begin position="111"/>
        <end position="132"/>
    </location>
</feature>
<dbReference type="EMBL" id="JAWQEG010000595">
    <property type="protein sequence ID" value="KAK3888002.1"/>
    <property type="molecule type" value="Genomic_DNA"/>
</dbReference>
<name>A0AAE1GAA7_PETCI</name>
<evidence type="ECO:0000313" key="3">
    <source>
        <dbReference type="EMBL" id="KAK3888002.1"/>
    </source>
</evidence>
<comment type="caution">
    <text evidence="3">The sequence shown here is derived from an EMBL/GenBank/DDBJ whole genome shotgun (WGS) entry which is preliminary data.</text>
</comment>
<accession>A0AAE1GAA7</accession>
<gene>
    <name evidence="3" type="ORF">Pcinc_007914</name>
</gene>
<evidence type="ECO:0000256" key="2">
    <source>
        <dbReference type="SAM" id="Phobius"/>
    </source>
</evidence>
<keyword evidence="2" id="KW-0472">Membrane</keyword>